<evidence type="ECO:0000313" key="4">
    <source>
        <dbReference type="EMBL" id="MBK1894431.1"/>
    </source>
</evidence>
<dbReference type="InterPro" id="IPR042099">
    <property type="entry name" value="ANL_N_sf"/>
</dbReference>
<keyword evidence="1" id="KW-0596">Phosphopantetheine</keyword>
<gene>
    <name evidence="4" type="ORF">JHL15_01535</name>
</gene>
<evidence type="ECO:0000256" key="2">
    <source>
        <dbReference type="ARBA" id="ARBA00022553"/>
    </source>
</evidence>
<dbReference type="EMBL" id="JAENHK010000001">
    <property type="protein sequence ID" value="MBK1894431.1"/>
    <property type="molecule type" value="Genomic_DNA"/>
</dbReference>
<organism evidence="4 5">
    <name type="scientific">Chryseobacterium paridis</name>
    <dbReference type="NCBI Taxonomy" id="2800328"/>
    <lineage>
        <taxon>Bacteria</taxon>
        <taxon>Pseudomonadati</taxon>
        <taxon>Bacteroidota</taxon>
        <taxon>Flavobacteriia</taxon>
        <taxon>Flavobacteriales</taxon>
        <taxon>Weeksellaceae</taxon>
        <taxon>Chryseobacterium group</taxon>
        <taxon>Chryseobacterium</taxon>
    </lineage>
</organism>
<name>A0ABS1FPR5_9FLAO</name>
<dbReference type="Gene3D" id="3.30.300.30">
    <property type="match status" value="1"/>
</dbReference>
<evidence type="ECO:0000259" key="3">
    <source>
        <dbReference type="Pfam" id="PF00501"/>
    </source>
</evidence>
<keyword evidence="5" id="KW-1185">Reference proteome</keyword>
<keyword evidence="2" id="KW-0597">Phosphoprotein</keyword>
<evidence type="ECO:0000313" key="5">
    <source>
        <dbReference type="Proteomes" id="UP000628669"/>
    </source>
</evidence>
<reference evidence="5" key="1">
    <citation type="submission" date="2021-01" db="EMBL/GenBank/DDBJ databases">
        <title>Genome public.</title>
        <authorList>
            <person name="Liu C."/>
            <person name="Sun Q."/>
        </authorList>
    </citation>
    <scope>NUCLEOTIDE SEQUENCE [LARGE SCALE GENOMIC DNA]</scope>
    <source>
        <strain evidence="5">YIM B02567</strain>
    </source>
</reference>
<sequence>MNPFIENLYQSFLQHKTNTCFSIEDKNYTYGEVLHISDQIRYQLQKVDSQNVGIYLTDDVHMYASILAVWFSGKTYVPIHPDFPMNKNINVIQQADIEVILTSVEIIENYQIKLIDTKKVFDKDPSTLPSEASINNNAYILFTSGSTGNPKGVPIQFSNLYYFSEAFHSTFGKLKSDDHILQMFELTFDLSVMSYMIPWLNGAAVVGLHKKETKFLQILDLLEANKITIALMVPSILNLIIPYLDPEIKNKSLRLNLFCGEALLTKQIEGWKDFIPNANIYNVYGPTENTIFCTYYKVESPIKEKNGIISIGKSMINSMMSFSNDDTNEGELLLSGKLLANSYWKNEEKTNEAFIQKDDTIFYRTGDWCLRDTEGDYFYLNRIDFQAKINGFRVELAEIEYFANEKLNNSISIALIHKDNNNNDLLVLFINDMNIDENLIVSHLKDNLPEYCIPSKIIKLEKFPVNTSGKIDRNELKKTLS</sequence>
<dbReference type="PANTHER" id="PTHR44845">
    <property type="entry name" value="CARRIER DOMAIN-CONTAINING PROTEIN"/>
    <property type="match status" value="1"/>
</dbReference>
<accession>A0ABS1FPR5</accession>
<comment type="caution">
    <text evidence="4">The sequence shown here is derived from an EMBL/GenBank/DDBJ whole genome shotgun (WGS) entry which is preliminary data.</text>
</comment>
<dbReference type="PROSITE" id="PS00455">
    <property type="entry name" value="AMP_BINDING"/>
    <property type="match status" value="1"/>
</dbReference>
<dbReference type="Proteomes" id="UP000628669">
    <property type="component" value="Unassembled WGS sequence"/>
</dbReference>
<dbReference type="Gene3D" id="3.40.50.12780">
    <property type="entry name" value="N-terminal domain of ligase-like"/>
    <property type="match status" value="1"/>
</dbReference>
<proteinExistence type="predicted"/>
<feature type="domain" description="AMP-dependent synthetase/ligase" evidence="3">
    <location>
        <begin position="14"/>
        <end position="344"/>
    </location>
</feature>
<dbReference type="InterPro" id="IPR020845">
    <property type="entry name" value="AMP-binding_CS"/>
</dbReference>
<dbReference type="PANTHER" id="PTHR44845:SF6">
    <property type="entry name" value="BETA-ALANINE-ACTIVATING ENZYME"/>
    <property type="match status" value="1"/>
</dbReference>
<dbReference type="Pfam" id="PF00501">
    <property type="entry name" value="AMP-binding"/>
    <property type="match status" value="1"/>
</dbReference>
<evidence type="ECO:0000256" key="1">
    <source>
        <dbReference type="ARBA" id="ARBA00022450"/>
    </source>
</evidence>
<dbReference type="InterPro" id="IPR000873">
    <property type="entry name" value="AMP-dep_synth/lig_dom"/>
</dbReference>
<dbReference type="SUPFAM" id="SSF56801">
    <property type="entry name" value="Acetyl-CoA synthetase-like"/>
    <property type="match status" value="1"/>
</dbReference>
<dbReference type="InterPro" id="IPR045851">
    <property type="entry name" value="AMP-bd_C_sf"/>
</dbReference>
<protein>
    <submittedName>
        <fullName evidence="4">AMP-binding protein</fullName>
    </submittedName>
</protein>
<dbReference type="RefSeq" id="WP_200241939.1">
    <property type="nucleotide sequence ID" value="NZ_JAENHK010000001.1"/>
</dbReference>